<dbReference type="AlphaFoldDB" id="A0A1H0V8N6"/>
<dbReference type="PRINTS" id="PR00081">
    <property type="entry name" value="GDHRDH"/>
</dbReference>
<dbReference type="CDD" id="cd05233">
    <property type="entry name" value="SDR_c"/>
    <property type="match status" value="1"/>
</dbReference>
<reference evidence="4" key="1">
    <citation type="submission" date="2016-10" db="EMBL/GenBank/DDBJ databases">
        <authorList>
            <person name="Varghese N."/>
            <person name="Submissions S."/>
        </authorList>
    </citation>
    <scope>NUCLEOTIDE SEQUENCE [LARGE SCALE GENOMIC DNA]</scope>
    <source>
        <strain evidence="4">IBRC-M 10655</strain>
    </source>
</reference>
<comment type="similarity">
    <text evidence="1">Belongs to the short-chain dehydrogenases/reductases (SDR) family.</text>
</comment>
<keyword evidence="4" id="KW-1185">Reference proteome</keyword>
<dbReference type="STRING" id="504798.SAMN05421871_101842"/>
<evidence type="ECO:0000313" key="4">
    <source>
        <dbReference type="Proteomes" id="UP000199651"/>
    </source>
</evidence>
<dbReference type="PANTHER" id="PTHR42760:SF135">
    <property type="entry name" value="BLL7886 PROTEIN"/>
    <property type="match status" value="1"/>
</dbReference>
<dbReference type="InterPro" id="IPR036291">
    <property type="entry name" value="NAD(P)-bd_dom_sf"/>
</dbReference>
<accession>A0A1H0V8N6</accession>
<proteinExistence type="inferred from homology"/>
<dbReference type="GO" id="GO:0030497">
    <property type="term" value="P:fatty acid elongation"/>
    <property type="evidence" value="ECO:0007669"/>
    <property type="project" value="TreeGrafter"/>
</dbReference>
<dbReference type="GO" id="GO:0016616">
    <property type="term" value="F:oxidoreductase activity, acting on the CH-OH group of donors, NAD or NADP as acceptor"/>
    <property type="evidence" value="ECO:0007669"/>
    <property type="project" value="TreeGrafter"/>
</dbReference>
<dbReference type="PRINTS" id="PR00080">
    <property type="entry name" value="SDRFAMILY"/>
</dbReference>
<evidence type="ECO:0000256" key="1">
    <source>
        <dbReference type="ARBA" id="ARBA00006484"/>
    </source>
</evidence>
<dbReference type="RefSeq" id="WP_091382676.1">
    <property type="nucleotide sequence ID" value="NZ_FNDV01000001.1"/>
</dbReference>
<dbReference type="Pfam" id="PF13561">
    <property type="entry name" value="adh_short_C2"/>
    <property type="match status" value="1"/>
</dbReference>
<dbReference type="OrthoDB" id="9787298at2"/>
<keyword evidence="2" id="KW-0560">Oxidoreductase</keyword>
<name>A0A1H0V8N6_9PSEU</name>
<gene>
    <name evidence="3" type="ORF">SAMN05192558_11388</name>
</gene>
<dbReference type="PANTHER" id="PTHR42760">
    <property type="entry name" value="SHORT-CHAIN DEHYDROGENASES/REDUCTASES FAMILY MEMBER"/>
    <property type="match status" value="1"/>
</dbReference>
<evidence type="ECO:0000256" key="2">
    <source>
        <dbReference type="ARBA" id="ARBA00023002"/>
    </source>
</evidence>
<dbReference type="SUPFAM" id="SSF51735">
    <property type="entry name" value="NAD(P)-binding Rossmann-fold domains"/>
    <property type="match status" value="1"/>
</dbReference>
<protein>
    <submittedName>
        <fullName evidence="3">Short-chain dehydrogenase</fullName>
    </submittedName>
</protein>
<dbReference type="EMBL" id="FNJB01000013">
    <property type="protein sequence ID" value="SDP74704.1"/>
    <property type="molecule type" value="Genomic_DNA"/>
</dbReference>
<sequence length="242" mass="24380">MSTAIITGASSGIGLDVAREYVKRGGNVVINGRDADKLAAAAADLGSPTQVATVPGDIGSAATGAALVAAAVDRFGGVDLLLNSAGIFGVKPFVDVTEEELDQYLSINLRGTYLVTQAVVRRLIAQGNGGAIVNIGTVFVDHAKSGVPASAPLAAKGGVHSLTVSLSAELAPERIRVNMVAPGIIRTPLHDGINVDDLAGLALLNTVGEVSDTTAAVLYLADADFVTGHVLNVDGGYVGGRA</sequence>
<dbReference type="InterPro" id="IPR002347">
    <property type="entry name" value="SDR_fam"/>
</dbReference>
<dbReference type="FunFam" id="3.40.50.720:FF:000084">
    <property type="entry name" value="Short-chain dehydrogenase reductase"/>
    <property type="match status" value="1"/>
</dbReference>
<dbReference type="Gene3D" id="3.40.50.720">
    <property type="entry name" value="NAD(P)-binding Rossmann-like Domain"/>
    <property type="match status" value="1"/>
</dbReference>
<dbReference type="Proteomes" id="UP000199651">
    <property type="component" value="Unassembled WGS sequence"/>
</dbReference>
<evidence type="ECO:0000313" key="3">
    <source>
        <dbReference type="EMBL" id="SDP74704.1"/>
    </source>
</evidence>
<organism evidence="3 4">
    <name type="scientific">Actinokineospora alba</name>
    <dbReference type="NCBI Taxonomy" id="504798"/>
    <lineage>
        <taxon>Bacteria</taxon>
        <taxon>Bacillati</taxon>
        <taxon>Actinomycetota</taxon>
        <taxon>Actinomycetes</taxon>
        <taxon>Pseudonocardiales</taxon>
        <taxon>Pseudonocardiaceae</taxon>
        <taxon>Actinokineospora</taxon>
    </lineage>
</organism>